<evidence type="ECO:0000256" key="8">
    <source>
        <dbReference type="SAM" id="Phobius"/>
    </source>
</evidence>
<evidence type="ECO:0000256" key="2">
    <source>
        <dbReference type="ARBA" id="ARBA00022448"/>
    </source>
</evidence>
<dbReference type="InterPro" id="IPR036259">
    <property type="entry name" value="MFS_trans_sf"/>
</dbReference>
<sequence>MSETERTFPSDDEFPTDPARTRPAPPGRRPHRRRFFLAATIIDALGSGLWMPFALLFLVHAQGFGLVESGAALSGGALVGLAGGPVLGSIMDRVGAATMLLASNMVRALAFACYPLVTAVPHIVVVAAVVSIGDRLFWTANAPMITSLTEGRASERLLGIQTVARFVGSGLGAGGSALLPTMTITAFHLTAYLNAASFVLAAVLIWLVRPVRRERVQAGSAAPVRGSWATVLRDRPYVAFCGVTVLFTLASVGKYSMLPILVTDVLHGPQWVFGTAMAIGTVVMVSGQQPILRFVGPWTRVRGLVTAAGIFACSFATLIPASLVPVGAAVILILGTAVLSAIAEAIFAPLMTAAAAAAAPQGAEGRASALFQLSWAASQVAGPALLTSLLSAGNAVLWLTLTVTSVCAIPAVALLSRRLPHGALAR</sequence>
<keyword evidence="5 8" id="KW-1133">Transmembrane helix</keyword>
<comment type="caution">
    <text evidence="9">The sequence shown here is derived from an EMBL/GenBank/DDBJ whole genome shotgun (WGS) entry which is preliminary data.</text>
</comment>
<accession>A0A9W6VF59</accession>
<feature type="transmembrane region" description="Helical" evidence="8">
    <location>
        <begin position="369"/>
        <end position="390"/>
    </location>
</feature>
<proteinExistence type="predicted"/>
<dbReference type="Pfam" id="PF07690">
    <property type="entry name" value="MFS_1"/>
    <property type="match status" value="1"/>
</dbReference>
<feature type="transmembrane region" description="Helical" evidence="8">
    <location>
        <begin position="396"/>
        <end position="416"/>
    </location>
</feature>
<reference evidence="9" key="1">
    <citation type="submission" date="2023-03" db="EMBL/GenBank/DDBJ databases">
        <title>Amycolatopsis taiwanensis NBRC 103393.</title>
        <authorList>
            <person name="Ichikawa N."/>
            <person name="Sato H."/>
            <person name="Tonouchi N."/>
        </authorList>
    </citation>
    <scope>NUCLEOTIDE SEQUENCE</scope>
    <source>
        <strain evidence="9">NBRC 103393</strain>
    </source>
</reference>
<dbReference type="PANTHER" id="PTHR23517">
    <property type="entry name" value="RESISTANCE PROTEIN MDTM, PUTATIVE-RELATED-RELATED"/>
    <property type="match status" value="1"/>
</dbReference>
<dbReference type="EMBL" id="BSTI01000002">
    <property type="protein sequence ID" value="GLY64524.1"/>
    <property type="molecule type" value="Genomic_DNA"/>
</dbReference>
<dbReference type="AlphaFoldDB" id="A0A9W6VF59"/>
<feature type="transmembrane region" description="Helical" evidence="8">
    <location>
        <begin position="71"/>
        <end position="90"/>
    </location>
</feature>
<keyword evidence="10" id="KW-1185">Reference proteome</keyword>
<feature type="transmembrane region" description="Helical" evidence="8">
    <location>
        <begin position="186"/>
        <end position="208"/>
    </location>
</feature>
<evidence type="ECO:0000256" key="4">
    <source>
        <dbReference type="ARBA" id="ARBA00022692"/>
    </source>
</evidence>
<evidence type="ECO:0000256" key="1">
    <source>
        <dbReference type="ARBA" id="ARBA00004651"/>
    </source>
</evidence>
<keyword evidence="3" id="KW-1003">Cell membrane</keyword>
<protein>
    <submittedName>
        <fullName evidence="9">MFS transporter</fullName>
    </submittedName>
</protein>
<feature type="transmembrane region" description="Helical" evidence="8">
    <location>
        <begin position="304"/>
        <end position="323"/>
    </location>
</feature>
<feature type="transmembrane region" description="Helical" evidence="8">
    <location>
        <begin position="270"/>
        <end position="292"/>
    </location>
</feature>
<dbReference type="InterPro" id="IPR050171">
    <property type="entry name" value="MFS_Transporters"/>
</dbReference>
<feature type="transmembrane region" description="Helical" evidence="8">
    <location>
        <begin position="35"/>
        <end position="59"/>
    </location>
</feature>
<feature type="region of interest" description="Disordered" evidence="7">
    <location>
        <begin position="1"/>
        <end position="28"/>
    </location>
</feature>
<dbReference type="InterPro" id="IPR011701">
    <property type="entry name" value="MFS"/>
</dbReference>
<keyword evidence="4 8" id="KW-0812">Transmembrane</keyword>
<feature type="transmembrane region" description="Helical" evidence="8">
    <location>
        <begin position="329"/>
        <end position="357"/>
    </location>
</feature>
<organism evidence="9 10">
    <name type="scientific">Amycolatopsis taiwanensis</name>
    <dbReference type="NCBI Taxonomy" id="342230"/>
    <lineage>
        <taxon>Bacteria</taxon>
        <taxon>Bacillati</taxon>
        <taxon>Actinomycetota</taxon>
        <taxon>Actinomycetes</taxon>
        <taxon>Pseudonocardiales</taxon>
        <taxon>Pseudonocardiaceae</taxon>
        <taxon>Amycolatopsis</taxon>
    </lineage>
</organism>
<evidence type="ECO:0000256" key="3">
    <source>
        <dbReference type="ARBA" id="ARBA00022475"/>
    </source>
</evidence>
<comment type="subcellular location">
    <subcellularLocation>
        <location evidence="1">Cell membrane</location>
        <topology evidence="1">Multi-pass membrane protein</topology>
    </subcellularLocation>
</comment>
<evidence type="ECO:0000256" key="6">
    <source>
        <dbReference type="ARBA" id="ARBA00023136"/>
    </source>
</evidence>
<evidence type="ECO:0000256" key="7">
    <source>
        <dbReference type="SAM" id="MobiDB-lite"/>
    </source>
</evidence>
<evidence type="ECO:0000313" key="9">
    <source>
        <dbReference type="EMBL" id="GLY64524.1"/>
    </source>
</evidence>
<dbReference type="SUPFAM" id="SSF103473">
    <property type="entry name" value="MFS general substrate transporter"/>
    <property type="match status" value="1"/>
</dbReference>
<evidence type="ECO:0000313" key="10">
    <source>
        <dbReference type="Proteomes" id="UP001165136"/>
    </source>
</evidence>
<dbReference type="GO" id="GO:0005886">
    <property type="term" value="C:plasma membrane"/>
    <property type="evidence" value="ECO:0007669"/>
    <property type="project" value="UniProtKB-SubCell"/>
</dbReference>
<dbReference type="PANTHER" id="PTHR23517:SF2">
    <property type="entry name" value="MULTIDRUG RESISTANCE PROTEIN MDTH"/>
    <property type="match status" value="1"/>
</dbReference>
<dbReference type="GO" id="GO:0022857">
    <property type="term" value="F:transmembrane transporter activity"/>
    <property type="evidence" value="ECO:0007669"/>
    <property type="project" value="InterPro"/>
</dbReference>
<dbReference type="Proteomes" id="UP001165136">
    <property type="component" value="Unassembled WGS sequence"/>
</dbReference>
<feature type="transmembrane region" description="Helical" evidence="8">
    <location>
        <begin position="111"/>
        <end position="133"/>
    </location>
</feature>
<keyword evidence="6 8" id="KW-0472">Membrane</keyword>
<evidence type="ECO:0000256" key="5">
    <source>
        <dbReference type="ARBA" id="ARBA00022989"/>
    </source>
</evidence>
<dbReference type="RefSeq" id="WP_285486092.1">
    <property type="nucleotide sequence ID" value="NZ_BSTI01000002.1"/>
</dbReference>
<keyword evidence="2" id="KW-0813">Transport</keyword>
<dbReference type="Gene3D" id="1.20.1250.20">
    <property type="entry name" value="MFS general substrate transporter like domains"/>
    <property type="match status" value="2"/>
</dbReference>
<gene>
    <name evidence="9" type="ORF">Atai01_11430</name>
</gene>
<feature type="transmembrane region" description="Helical" evidence="8">
    <location>
        <begin position="237"/>
        <end position="258"/>
    </location>
</feature>
<name>A0A9W6VF59_9PSEU</name>